<evidence type="ECO:0000256" key="2">
    <source>
        <dbReference type="ARBA" id="ARBA00009298"/>
    </source>
</evidence>
<feature type="transmembrane region" description="Helical" evidence="7">
    <location>
        <begin position="12"/>
        <end position="30"/>
    </location>
</feature>
<evidence type="ECO:0000259" key="8">
    <source>
        <dbReference type="Pfam" id="PF02308"/>
    </source>
</evidence>
<keyword evidence="6 7" id="KW-0472">Membrane</keyword>
<dbReference type="Pfam" id="PF02308">
    <property type="entry name" value="MgtC"/>
    <property type="match status" value="1"/>
</dbReference>
<evidence type="ECO:0000256" key="5">
    <source>
        <dbReference type="ARBA" id="ARBA00022989"/>
    </source>
</evidence>
<comment type="similarity">
    <text evidence="2">Belongs to the MgtC/SapB family.</text>
</comment>
<dbReference type="GO" id="GO:0005886">
    <property type="term" value="C:plasma membrane"/>
    <property type="evidence" value="ECO:0007669"/>
    <property type="project" value="UniProtKB-SubCell"/>
</dbReference>
<evidence type="ECO:0000256" key="7">
    <source>
        <dbReference type="SAM" id="Phobius"/>
    </source>
</evidence>
<dbReference type="AlphaFoldDB" id="A0A6J4M966"/>
<dbReference type="EMBL" id="CADCTX010000807">
    <property type="protein sequence ID" value="CAA9351755.1"/>
    <property type="molecule type" value="Genomic_DNA"/>
</dbReference>
<keyword evidence="5 7" id="KW-1133">Transmembrane helix</keyword>
<evidence type="ECO:0000313" key="9">
    <source>
        <dbReference type="EMBL" id="CAA9351755.1"/>
    </source>
</evidence>
<evidence type="ECO:0000256" key="1">
    <source>
        <dbReference type="ARBA" id="ARBA00004651"/>
    </source>
</evidence>
<feature type="transmembrane region" description="Helical" evidence="7">
    <location>
        <begin position="75"/>
        <end position="97"/>
    </location>
</feature>
<name>A0A6J4M966_9BACT</name>
<comment type="subcellular location">
    <subcellularLocation>
        <location evidence="1">Cell membrane</location>
        <topology evidence="1">Multi-pass membrane protein</topology>
    </subcellularLocation>
</comment>
<dbReference type="PRINTS" id="PR01837">
    <property type="entry name" value="MGTCSAPBPROT"/>
</dbReference>
<keyword evidence="3" id="KW-1003">Cell membrane</keyword>
<evidence type="ECO:0000256" key="3">
    <source>
        <dbReference type="ARBA" id="ARBA00022475"/>
    </source>
</evidence>
<organism evidence="9">
    <name type="scientific">uncultured Gemmatimonadaceae bacterium</name>
    <dbReference type="NCBI Taxonomy" id="246130"/>
    <lineage>
        <taxon>Bacteria</taxon>
        <taxon>Pseudomonadati</taxon>
        <taxon>Gemmatimonadota</taxon>
        <taxon>Gemmatimonadia</taxon>
        <taxon>Gemmatimonadales</taxon>
        <taxon>Gemmatimonadaceae</taxon>
        <taxon>environmental samples</taxon>
    </lineage>
</organism>
<feature type="transmembrane region" description="Helical" evidence="7">
    <location>
        <begin position="42"/>
        <end position="63"/>
    </location>
</feature>
<reference evidence="9" key="1">
    <citation type="submission" date="2020-02" db="EMBL/GenBank/DDBJ databases">
        <authorList>
            <person name="Meier V. D."/>
        </authorList>
    </citation>
    <scope>NUCLEOTIDE SEQUENCE</scope>
    <source>
        <strain evidence="9">AVDCRST_MAG40</strain>
    </source>
</reference>
<protein>
    <recommendedName>
        <fullName evidence="8">MgtC/SapB/SrpB/YhiD N-terminal domain-containing protein</fullName>
    </recommendedName>
</protein>
<gene>
    <name evidence="9" type="ORF">AVDCRST_MAG40-2927</name>
</gene>
<evidence type="ECO:0000256" key="6">
    <source>
        <dbReference type="ARBA" id="ARBA00023136"/>
    </source>
</evidence>
<evidence type="ECO:0000256" key="4">
    <source>
        <dbReference type="ARBA" id="ARBA00022692"/>
    </source>
</evidence>
<dbReference type="InterPro" id="IPR003416">
    <property type="entry name" value="MgtC/SapB/SrpB/YhiD_fam"/>
</dbReference>
<proteinExistence type="inferred from homology"/>
<sequence>MSGAVTITGSDAQVILAVGARLGAAVLGLNRDLRYEAAGSRLHVLVAFVAALVTVVGVQLASAGRAMELAAVTDVVTGAVAVVGFLGGSVIVARLGPAARPRRDRRR</sequence>
<dbReference type="InterPro" id="IPR049177">
    <property type="entry name" value="MgtC_SapB_SrpB_YhiD_N"/>
</dbReference>
<keyword evidence="4 7" id="KW-0812">Transmembrane</keyword>
<feature type="domain" description="MgtC/SapB/SrpB/YhiD N-terminal" evidence="8">
    <location>
        <begin position="23"/>
        <end position="93"/>
    </location>
</feature>
<accession>A0A6J4M966</accession>